<evidence type="ECO:0000313" key="3">
    <source>
        <dbReference type="EMBL" id="KAF2646095.1"/>
    </source>
</evidence>
<feature type="domain" description="Zn(2)-C6 fungal-type" evidence="2">
    <location>
        <begin position="10"/>
        <end position="38"/>
    </location>
</feature>
<evidence type="ECO:0000313" key="4">
    <source>
        <dbReference type="Proteomes" id="UP000799753"/>
    </source>
</evidence>
<evidence type="ECO:0000256" key="1">
    <source>
        <dbReference type="ARBA" id="ARBA00023242"/>
    </source>
</evidence>
<dbReference type="PANTHER" id="PTHR38791">
    <property type="entry name" value="ZN(II)2CYS6 TRANSCRIPTION FACTOR (EUROFUNG)-RELATED-RELATED"/>
    <property type="match status" value="1"/>
</dbReference>
<sequence length="502" mass="56577">MVFRGKPSKACQRCRDRKLRCDLQRPSCSSCLRAGTRCHGYRDTGSLRMTDETQTVKSKSTIPKGEIPPKQTRKHFNLAHLPLHLEVQARELFFAYYIEDFSRNWDFIYPYLNSKVAPDHLSLSIDAVSLAFLSHHFTSPSARNLGRLKYVSALRKMNTALQDTSTAREATTLDASLLLDLFEKLTKPASISDETQRAHIDGALALVKLRGLEHFNDVPGLRTLTRLALNALVCSISQNHTVPAEVFDIREHLEKFVDTKDPKFRATGVTLQVTNLMSEIENGNLSPRDKIKKSTKLDEEFAQISHEASPYWTYRRVYISAGGRSDRILDDFYDVYDSRMTTQMWNVLRLTRILLCEGIMEASSAAHDEESFQYSQRAATVIETSIREICASVPQMTDCGGAARHKLPPGAPTTDSHGHTLSHFLDIYILLFALYVAAWSPSCSARSRIWIARQLEWMATHFGVKEAVIVSEAPGVRDVDAGSGRQRPWAIYRLLGSYAFAA</sequence>
<dbReference type="GO" id="GO:0000981">
    <property type="term" value="F:DNA-binding transcription factor activity, RNA polymerase II-specific"/>
    <property type="evidence" value="ECO:0007669"/>
    <property type="project" value="InterPro"/>
</dbReference>
<dbReference type="Gene3D" id="4.10.240.10">
    <property type="entry name" value="Zn(2)-C6 fungal-type DNA-binding domain"/>
    <property type="match status" value="1"/>
</dbReference>
<dbReference type="AlphaFoldDB" id="A0A6A6SDX3"/>
<dbReference type="EMBL" id="MU006776">
    <property type="protein sequence ID" value="KAF2646095.1"/>
    <property type="molecule type" value="Genomic_DNA"/>
</dbReference>
<dbReference type="OrthoDB" id="5429770at2759"/>
<dbReference type="PROSITE" id="PS00463">
    <property type="entry name" value="ZN2_CY6_FUNGAL_1"/>
    <property type="match status" value="1"/>
</dbReference>
<dbReference type="SUPFAM" id="SSF57701">
    <property type="entry name" value="Zn2/Cys6 DNA-binding domain"/>
    <property type="match status" value="1"/>
</dbReference>
<dbReference type="InterPro" id="IPR053175">
    <property type="entry name" value="DHMBA_Reg_Transcription_Factor"/>
</dbReference>
<dbReference type="PROSITE" id="PS50048">
    <property type="entry name" value="ZN2_CY6_FUNGAL_2"/>
    <property type="match status" value="1"/>
</dbReference>
<dbReference type="InterPro" id="IPR036864">
    <property type="entry name" value="Zn2-C6_fun-type_DNA-bd_sf"/>
</dbReference>
<dbReference type="GO" id="GO:0008270">
    <property type="term" value="F:zinc ion binding"/>
    <property type="evidence" value="ECO:0007669"/>
    <property type="project" value="InterPro"/>
</dbReference>
<accession>A0A6A6SDX3</accession>
<organism evidence="3 4">
    <name type="scientific">Massarina eburnea CBS 473.64</name>
    <dbReference type="NCBI Taxonomy" id="1395130"/>
    <lineage>
        <taxon>Eukaryota</taxon>
        <taxon>Fungi</taxon>
        <taxon>Dikarya</taxon>
        <taxon>Ascomycota</taxon>
        <taxon>Pezizomycotina</taxon>
        <taxon>Dothideomycetes</taxon>
        <taxon>Pleosporomycetidae</taxon>
        <taxon>Pleosporales</taxon>
        <taxon>Massarineae</taxon>
        <taxon>Massarinaceae</taxon>
        <taxon>Massarina</taxon>
    </lineage>
</organism>
<dbReference type="Proteomes" id="UP000799753">
    <property type="component" value="Unassembled WGS sequence"/>
</dbReference>
<keyword evidence="4" id="KW-1185">Reference proteome</keyword>
<proteinExistence type="predicted"/>
<protein>
    <submittedName>
        <fullName evidence="3">Putative C6 transcription factor</fullName>
    </submittedName>
</protein>
<evidence type="ECO:0000259" key="2">
    <source>
        <dbReference type="PROSITE" id="PS50048"/>
    </source>
</evidence>
<name>A0A6A6SDX3_9PLEO</name>
<dbReference type="CDD" id="cd00067">
    <property type="entry name" value="GAL4"/>
    <property type="match status" value="1"/>
</dbReference>
<dbReference type="InterPro" id="IPR001138">
    <property type="entry name" value="Zn2Cys6_DnaBD"/>
</dbReference>
<dbReference type="SMART" id="SM00066">
    <property type="entry name" value="GAL4"/>
    <property type="match status" value="1"/>
</dbReference>
<keyword evidence="1" id="KW-0539">Nucleus</keyword>
<reference evidence="3" key="1">
    <citation type="journal article" date="2020" name="Stud. Mycol.">
        <title>101 Dothideomycetes genomes: a test case for predicting lifestyles and emergence of pathogens.</title>
        <authorList>
            <person name="Haridas S."/>
            <person name="Albert R."/>
            <person name="Binder M."/>
            <person name="Bloem J."/>
            <person name="Labutti K."/>
            <person name="Salamov A."/>
            <person name="Andreopoulos B."/>
            <person name="Baker S."/>
            <person name="Barry K."/>
            <person name="Bills G."/>
            <person name="Bluhm B."/>
            <person name="Cannon C."/>
            <person name="Castanera R."/>
            <person name="Culley D."/>
            <person name="Daum C."/>
            <person name="Ezra D."/>
            <person name="Gonzalez J."/>
            <person name="Henrissat B."/>
            <person name="Kuo A."/>
            <person name="Liang C."/>
            <person name="Lipzen A."/>
            <person name="Lutzoni F."/>
            <person name="Magnuson J."/>
            <person name="Mondo S."/>
            <person name="Nolan M."/>
            <person name="Ohm R."/>
            <person name="Pangilinan J."/>
            <person name="Park H.-J."/>
            <person name="Ramirez L."/>
            <person name="Alfaro M."/>
            <person name="Sun H."/>
            <person name="Tritt A."/>
            <person name="Yoshinaga Y."/>
            <person name="Zwiers L.-H."/>
            <person name="Turgeon B."/>
            <person name="Goodwin S."/>
            <person name="Spatafora J."/>
            <person name="Crous P."/>
            <person name="Grigoriev I."/>
        </authorList>
    </citation>
    <scope>NUCLEOTIDE SEQUENCE</scope>
    <source>
        <strain evidence="3">CBS 473.64</strain>
    </source>
</reference>
<dbReference type="PANTHER" id="PTHR38791:SF1">
    <property type="entry name" value="TRANSCRIPTION FACTOR, PUTATIVE-RELATED"/>
    <property type="match status" value="1"/>
</dbReference>
<dbReference type="Pfam" id="PF00172">
    <property type="entry name" value="Zn_clus"/>
    <property type="match status" value="1"/>
</dbReference>
<gene>
    <name evidence="3" type="ORF">P280DRAFT_502760</name>
</gene>